<evidence type="ECO:0000256" key="1">
    <source>
        <dbReference type="ARBA" id="ARBA00004567"/>
    </source>
</evidence>
<dbReference type="PANTHER" id="PTHR11024">
    <property type="entry name" value="NUCLEAR PORE COMPLEX PROTEIN SEC13 / SEH1 FAMILY MEMBER"/>
    <property type="match status" value="1"/>
</dbReference>
<feature type="domain" description="Anaphase-promoting complex subunit 4-like WD40" evidence="12">
    <location>
        <begin position="93"/>
        <end position="159"/>
    </location>
</feature>
<dbReference type="InterPro" id="IPR015943">
    <property type="entry name" value="WD40/YVTN_repeat-like_dom_sf"/>
</dbReference>
<keyword evidence="5" id="KW-0677">Repeat</keyword>
<dbReference type="InterPro" id="IPR024977">
    <property type="entry name" value="Apc4-like_WD40_dom"/>
</dbReference>
<keyword evidence="14" id="KW-1185">Reference proteome</keyword>
<dbReference type="AlphaFoldDB" id="A0AAD5TPP6"/>
<dbReference type="FunFam" id="2.130.10.10:FF:000017">
    <property type="entry name" value="SEC13 homolog (S. cerevisiae)"/>
    <property type="match status" value="1"/>
</dbReference>
<keyword evidence="7" id="KW-0653">Protein transport</keyword>
<evidence type="ECO:0000256" key="4">
    <source>
        <dbReference type="ARBA" id="ARBA00022574"/>
    </source>
</evidence>
<evidence type="ECO:0000256" key="3">
    <source>
        <dbReference type="ARBA" id="ARBA00022448"/>
    </source>
</evidence>
<evidence type="ECO:0000256" key="2">
    <source>
        <dbReference type="ARBA" id="ARBA00010102"/>
    </source>
</evidence>
<comment type="subcellular location">
    <subcellularLocation>
        <location evidence="1">Nucleus</location>
        <location evidence="1">Nuclear pore complex</location>
    </subcellularLocation>
</comment>
<proteinExistence type="inferred from homology"/>
<dbReference type="EMBL" id="JADGJQ010000006">
    <property type="protein sequence ID" value="KAJ3183401.1"/>
    <property type="molecule type" value="Genomic_DNA"/>
</dbReference>
<evidence type="ECO:0000313" key="13">
    <source>
        <dbReference type="EMBL" id="KAJ3183401.1"/>
    </source>
</evidence>
<keyword evidence="9" id="KW-0906">Nuclear pore complex</keyword>
<keyword evidence="4 11" id="KW-0853">WD repeat</keyword>
<keyword evidence="6" id="KW-0509">mRNA transport</keyword>
<evidence type="ECO:0000313" key="14">
    <source>
        <dbReference type="Proteomes" id="UP001212152"/>
    </source>
</evidence>
<keyword evidence="10" id="KW-0539">Nucleus</keyword>
<evidence type="ECO:0000259" key="12">
    <source>
        <dbReference type="Pfam" id="PF12894"/>
    </source>
</evidence>
<dbReference type="GO" id="GO:0051028">
    <property type="term" value="P:mRNA transport"/>
    <property type="evidence" value="ECO:0007669"/>
    <property type="project" value="UniProtKB-KW"/>
</dbReference>
<dbReference type="InterPro" id="IPR037363">
    <property type="entry name" value="Sec13/Seh1_fam"/>
</dbReference>
<dbReference type="InterPro" id="IPR001680">
    <property type="entry name" value="WD40_rpt"/>
</dbReference>
<evidence type="ECO:0000256" key="5">
    <source>
        <dbReference type="ARBA" id="ARBA00022737"/>
    </source>
</evidence>
<dbReference type="PROSITE" id="PS50294">
    <property type="entry name" value="WD_REPEATS_REGION"/>
    <property type="match status" value="2"/>
</dbReference>
<dbReference type="GO" id="GO:0005198">
    <property type="term" value="F:structural molecule activity"/>
    <property type="evidence" value="ECO:0007669"/>
    <property type="project" value="InterPro"/>
</dbReference>
<dbReference type="Pfam" id="PF12894">
    <property type="entry name" value="ANAPC4_WD40"/>
    <property type="match status" value="1"/>
</dbReference>
<dbReference type="InterPro" id="IPR036322">
    <property type="entry name" value="WD40_repeat_dom_sf"/>
</dbReference>
<dbReference type="GO" id="GO:0030127">
    <property type="term" value="C:COPII vesicle coat"/>
    <property type="evidence" value="ECO:0007669"/>
    <property type="project" value="TreeGrafter"/>
</dbReference>
<evidence type="ECO:0000256" key="11">
    <source>
        <dbReference type="PROSITE-ProRule" id="PRU00221"/>
    </source>
</evidence>
<accession>A0AAD5TPP6</accession>
<dbReference type="GO" id="GO:0090114">
    <property type="term" value="P:COPII-coated vesicle budding"/>
    <property type="evidence" value="ECO:0007669"/>
    <property type="project" value="TreeGrafter"/>
</dbReference>
<dbReference type="GO" id="GO:0032008">
    <property type="term" value="P:positive regulation of TOR signaling"/>
    <property type="evidence" value="ECO:0007669"/>
    <property type="project" value="TreeGrafter"/>
</dbReference>
<gene>
    <name evidence="13" type="primary">SEC13</name>
    <name evidence="13" type="ORF">HDU87_006720</name>
</gene>
<keyword evidence="8" id="KW-0811">Translocation</keyword>
<dbReference type="SUPFAM" id="SSF50978">
    <property type="entry name" value="WD40 repeat-like"/>
    <property type="match status" value="1"/>
</dbReference>
<dbReference type="GO" id="GO:0031080">
    <property type="term" value="C:nuclear pore outer ring"/>
    <property type="evidence" value="ECO:0007669"/>
    <property type="project" value="TreeGrafter"/>
</dbReference>
<dbReference type="GO" id="GO:0032527">
    <property type="term" value="P:protein exit from endoplasmic reticulum"/>
    <property type="evidence" value="ECO:0007669"/>
    <property type="project" value="TreeGrafter"/>
</dbReference>
<sequence length="335" mass="36269">MATGAVTTFDTQHEDLIHDAQIDYYGKRLATCSSDRTIKIYEIDGENHRLIETLRGHEGPVWQVAWAHPKYGNVLASCSYDSKVAVWKETNGAWARVWEHSTHTASVNSISWAPHEFGLILAAASSDGKVSLSTCKEDGTWDTISFQAHSIGCNSVTWAPSTTPGTLIQVSGSAPPSLQKRFATAGCDNLIKIWRQDPSSPGSWIEESTLEGHTDWVRDIAFAPNIGLPTTYLASCSQDKTVVIWVQDPASAAAAAAGGAQQQQQQPSHGWTKRVLKHDAFPDVVWRVSWSTSGNILAVSCGDNKVTLWKENLEGEWAVIGGESGDIVGAPGQGQ</sequence>
<organism evidence="13 14">
    <name type="scientific">Geranomyces variabilis</name>
    <dbReference type="NCBI Taxonomy" id="109894"/>
    <lineage>
        <taxon>Eukaryota</taxon>
        <taxon>Fungi</taxon>
        <taxon>Fungi incertae sedis</taxon>
        <taxon>Chytridiomycota</taxon>
        <taxon>Chytridiomycota incertae sedis</taxon>
        <taxon>Chytridiomycetes</taxon>
        <taxon>Spizellomycetales</taxon>
        <taxon>Powellomycetaceae</taxon>
        <taxon>Geranomyces</taxon>
    </lineage>
</organism>
<feature type="repeat" description="WD" evidence="11">
    <location>
        <begin position="54"/>
        <end position="88"/>
    </location>
</feature>
<dbReference type="Gene3D" id="2.130.10.10">
    <property type="entry name" value="YVTN repeat-like/Quinoprotein amine dehydrogenase"/>
    <property type="match status" value="1"/>
</dbReference>
<dbReference type="PROSITE" id="PS50082">
    <property type="entry name" value="WD_REPEATS_2"/>
    <property type="match status" value="2"/>
</dbReference>
<keyword evidence="3" id="KW-0813">Transport</keyword>
<evidence type="ECO:0000256" key="6">
    <source>
        <dbReference type="ARBA" id="ARBA00022816"/>
    </source>
</evidence>
<evidence type="ECO:0000256" key="8">
    <source>
        <dbReference type="ARBA" id="ARBA00023010"/>
    </source>
</evidence>
<protein>
    <submittedName>
        <fullName evidence="13">GTPase-activating protein S13</fullName>
    </submittedName>
</protein>
<evidence type="ECO:0000256" key="9">
    <source>
        <dbReference type="ARBA" id="ARBA00023132"/>
    </source>
</evidence>
<dbReference type="PANTHER" id="PTHR11024:SF2">
    <property type="entry name" value="PROTEIN SEC13 HOMOLOG"/>
    <property type="match status" value="1"/>
</dbReference>
<comment type="similarity">
    <text evidence="2">Belongs to the WD repeat SEC13 family.</text>
</comment>
<feature type="repeat" description="WD" evidence="11">
    <location>
        <begin position="210"/>
        <end position="245"/>
    </location>
</feature>
<dbReference type="SMART" id="SM00320">
    <property type="entry name" value="WD40"/>
    <property type="match status" value="6"/>
</dbReference>
<dbReference type="Pfam" id="PF00400">
    <property type="entry name" value="WD40"/>
    <property type="match status" value="4"/>
</dbReference>
<comment type="caution">
    <text evidence="13">The sequence shown here is derived from an EMBL/GenBank/DDBJ whole genome shotgun (WGS) entry which is preliminary data.</text>
</comment>
<evidence type="ECO:0000256" key="10">
    <source>
        <dbReference type="ARBA" id="ARBA00023242"/>
    </source>
</evidence>
<name>A0AAD5TPP6_9FUNG</name>
<evidence type="ECO:0000256" key="7">
    <source>
        <dbReference type="ARBA" id="ARBA00022927"/>
    </source>
</evidence>
<dbReference type="Proteomes" id="UP001212152">
    <property type="component" value="Unassembled WGS sequence"/>
</dbReference>
<reference evidence="13" key="1">
    <citation type="submission" date="2020-05" db="EMBL/GenBank/DDBJ databases">
        <title>Phylogenomic resolution of chytrid fungi.</title>
        <authorList>
            <person name="Stajich J.E."/>
            <person name="Amses K."/>
            <person name="Simmons R."/>
            <person name="Seto K."/>
            <person name="Myers J."/>
            <person name="Bonds A."/>
            <person name="Quandt C.A."/>
            <person name="Barry K."/>
            <person name="Liu P."/>
            <person name="Grigoriev I."/>
            <person name="Longcore J.E."/>
            <person name="James T.Y."/>
        </authorList>
    </citation>
    <scope>NUCLEOTIDE SEQUENCE</scope>
    <source>
        <strain evidence="13">JEL0379</strain>
    </source>
</reference>
<dbReference type="GO" id="GO:0006606">
    <property type="term" value="P:protein import into nucleus"/>
    <property type="evidence" value="ECO:0007669"/>
    <property type="project" value="TreeGrafter"/>
</dbReference>